<evidence type="ECO:0000256" key="2">
    <source>
        <dbReference type="ARBA" id="ARBA00022705"/>
    </source>
</evidence>
<dbReference type="PANTHER" id="PTHR10416">
    <property type="entry name" value="DNA POLYMERASE DELTA SUBUNIT 2"/>
    <property type="match status" value="1"/>
</dbReference>
<dbReference type="Proteomes" id="UP000281962">
    <property type="component" value="Unassembled WGS sequence"/>
</dbReference>
<dbReference type="GO" id="GO:0006271">
    <property type="term" value="P:DNA strand elongation involved in DNA replication"/>
    <property type="evidence" value="ECO:0007669"/>
    <property type="project" value="TreeGrafter"/>
</dbReference>
<feature type="domain" description="DNA polymerase alpha/delta/epsilon subunit B" evidence="3">
    <location>
        <begin position="236"/>
        <end position="415"/>
    </location>
</feature>
<evidence type="ECO:0000256" key="1">
    <source>
        <dbReference type="ARBA" id="ARBA00006035"/>
    </source>
</evidence>
<comment type="similarity">
    <text evidence="1">Belongs to the DNA polymerase delta/II small subunit family.</text>
</comment>
<comment type="caution">
    <text evidence="4">The sequence shown here is derived from an EMBL/GenBank/DDBJ whole genome shotgun (WGS) entry which is preliminary data.</text>
</comment>
<keyword evidence="2" id="KW-0235">DNA replication</keyword>
<evidence type="ECO:0000313" key="5">
    <source>
        <dbReference type="Proteomes" id="UP000281962"/>
    </source>
</evidence>
<dbReference type="AlphaFoldDB" id="A0A497EUR9"/>
<gene>
    <name evidence="4" type="ORF">DRJ21_01485</name>
</gene>
<feature type="non-terminal residue" evidence="4">
    <location>
        <position position="420"/>
    </location>
</feature>
<dbReference type="InterPro" id="IPR029052">
    <property type="entry name" value="Metallo-depent_PP-like"/>
</dbReference>
<dbReference type="GO" id="GO:0003677">
    <property type="term" value="F:DNA binding"/>
    <property type="evidence" value="ECO:0007669"/>
    <property type="project" value="InterPro"/>
</dbReference>
<evidence type="ECO:0000313" key="4">
    <source>
        <dbReference type="EMBL" id="RLE50772.1"/>
    </source>
</evidence>
<dbReference type="EMBL" id="QMQY01000050">
    <property type="protein sequence ID" value="RLE50772.1"/>
    <property type="molecule type" value="Genomic_DNA"/>
</dbReference>
<name>A0A497EUR9_9CREN</name>
<dbReference type="GO" id="GO:0042575">
    <property type="term" value="C:DNA polymerase complex"/>
    <property type="evidence" value="ECO:0007669"/>
    <property type="project" value="TreeGrafter"/>
</dbReference>
<dbReference type="Gene3D" id="3.60.21.50">
    <property type="match status" value="1"/>
</dbReference>
<dbReference type="InterPro" id="IPR024826">
    <property type="entry name" value="DNA_pol_delta/II_ssu"/>
</dbReference>
<dbReference type="InterPro" id="IPR007185">
    <property type="entry name" value="DNA_pol_a/d/e_bsu"/>
</dbReference>
<proteinExistence type="inferred from homology"/>
<dbReference type="Pfam" id="PF04042">
    <property type="entry name" value="DNA_pol_E_B"/>
    <property type="match status" value="1"/>
</dbReference>
<dbReference type="PANTHER" id="PTHR10416:SF0">
    <property type="entry name" value="DNA POLYMERASE DELTA SUBUNIT 2"/>
    <property type="match status" value="1"/>
</dbReference>
<dbReference type="SUPFAM" id="SSF56300">
    <property type="entry name" value="Metallo-dependent phosphatases"/>
    <property type="match status" value="1"/>
</dbReference>
<organism evidence="4 5">
    <name type="scientific">Thermoproteota archaeon</name>
    <dbReference type="NCBI Taxonomy" id="2056631"/>
    <lineage>
        <taxon>Archaea</taxon>
        <taxon>Thermoproteota</taxon>
    </lineage>
</organism>
<protein>
    <recommendedName>
        <fullName evidence="3">DNA polymerase alpha/delta/epsilon subunit B domain-containing protein</fullName>
    </recommendedName>
</protein>
<accession>A0A497EUR9</accession>
<sequence length="420" mass="48395">MTTNEIRKFIARILCEGVQLSPDAIEFIVQSNNIDQITNQIIGKLRKLTRKPLILTSETIAELLHIKRETVKLRIDAKEVKEDIEIVFNASDVINSEGNIDDFISHFISRFKKIRRIILRERFDARGTITIREAKRIIKKYNDKVKLICIISSKKKADNGNIIFEIEDLTDSIRAIVPFKSNIIDKAEKIVKDEVVFLEGRIINDTFLVNEISQPEVPRINRHSYESENFPDIYAVLISDLHVGSKYFMRSTFNRFLLWINGKIGDEKIRKIARRVKYLIIAGDLIDGIGIYPNQEKELLVKNIKKQYEIVARYLSQIPKHIKIIVIPGNHDATRRALPSPAIFKEYAEPLYKLPNIIMLGDPAYIRLHGMLFLITHGRSLDDILATVPGTHYDRPAEAMIELLRRRHLAPIYGARTPIA</sequence>
<reference evidence="4 5" key="1">
    <citation type="submission" date="2018-06" db="EMBL/GenBank/DDBJ databases">
        <title>Extensive metabolic versatility and redundancy in microbially diverse, dynamic hydrothermal sediments.</title>
        <authorList>
            <person name="Dombrowski N."/>
            <person name="Teske A."/>
            <person name="Baker B.J."/>
        </authorList>
    </citation>
    <scope>NUCLEOTIDE SEQUENCE [LARGE SCALE GENOMIC DNA]</scope>
    <source>
        <strain evidence="4">B30_G17</strain>
    </source>
</reference>
<evidence type="ECO:0000259" key="3">
    <source>
        <dbReference type="Pfam" id="PF04042"/>
    </source>
</evidence>